<accession>A0ABD1WUN4</accession>
<dbReference type="AlphaFoldDB" id="A0ABD1WUN4"/>
<dbReference type="Proteomes" id="UP001604277">
    <property type="component" value="Unassembled WGS sequence"/>
</dbReference>
<evidence type="ECO:0000313" key="1">
    <source>
        <dbReference type="EMBL" id="KAL2552398.1"/>
    </source>
</evidence>
<dbReference type="EMBL" id="JBFOLJ010000002">
    <property type="protein sequence ID" value="KAL2552398.1"/>
    <property type="molecule type" value="Genomic_DNA"/>
</dbReference>
<dbReference type="PANTHER" id="PTHR46168">
    <property type="entry name" value="ARMADILLO REPEAT ONLY 4"/>
    <property type="match status" value="1"/>
</dbReference>
<protein>
    <submittedName>
        <fullName evidence="1">Armadillo repeat only 2</fullName>
    </submittedName>
</protein>
<sequence length="229" mass="25243">MKVQPVVVWAVSEHVAHYPKCQDLFVQHNIIRLLVGHLAFETVQEHSKYAVVLASNNNANANANIGVNKGNDLDEDRSQIPHPFRNKKSLNRMHTVVANSMALKGQTNGLNQDNVAKSNGNNGAMLNSISNDQQSLSLSGASNKAREMEDLATKTYMKAMAAKALWHLTKGNSPICKSLTESRALLCFAILLEKGSKDIQYNSNMALTEIPVVAEKDAELIRLEMFCKI</sequence>
<proteinExistence type="predicted"/>
<gene>
    <name evidence="1" type="ORF">Fot_06017</name>
</gene>
<evidence type="ECO:0000313" key="2">
    <source>
        <dbReference type="Proteomes" id="UP001604277"/>
    </source>
</evidence>
<reference evidence="2" key="1">
    <citation type="submission" date="2024-07" db="EMBL/GenBank/DDBJ databases">
        <title>Two chromosome-level genome assemblies of Korean endemic species Abeliophyllum distichum and Forsythia ovata (Oleaceae).</title>
        <authorList>
            <person name="Jang H."/>
        </authorList>
    </citation>
    <scope>NUCLEOTIDE SEQUENCE [LARGE SCALE GENOMIC DNA]</scope>
</reference>
<dbReference type="PANTHER" id="PTHR46168:SF9">
    <property type="entry name" value="ARMADILLO REPEAT ONLY 2"/>
    <property type="match status" value="1"/>
</dbReference>
<dbReference type="SUPFAM" id="SSF48371">
    <property type="entry name" value="ARM repeat"/>
    <property type="match status" value="1"/>
</dbReference>
<comment type="caution">
    <text evidence="1">The sequence shown here is derived from an EMBL/GenBank/DDBJ whole genome shotgun (WGS) entry which is preliminary data.</text>
</comment>
<name>A0ABD1WUN4_9LAMI</name>
<keyword evidence="2" id="KW-1185">Reference proteome</keyword>
<dbReference type="InterPro" id="IPR016024">
    <property type="entry name" value="ARM-type_fold"/>
</dbReference>
<organism evidence="1 2">
    <name type="scientific">Forsythia ovata</name>
    <dbReference type="NCBI Taxonomy" id="205694"/>
    <lineage>
        <taxon>Eukaryota</taxon>
        <taxon>Viridiplantae</taxon>
        <taxon>Streptophyta</taxon>
        <taxon>Embryophyta</taxon>
        <taxon>Tracheophyta</taxon>
        <taxon>Spermatophyta</taxon>
        <taxon>Magnoliopsida</taxon>
        <taxon>eudicotyledons</taxon>
        <taxon>Gunneridae</taxon>
        <taxon>Pentapetalae</taxon>
        <taxon>asterids</taxon>
        <taxon>lamiids</taxon>
        <taxon>Lamiales</taxon>
        <taxon>Oleaceae</taxon>
        <taxon>Forsythieae</taxon>
        <taxon>Forsythia</taxon>
    </lineage>
</organism>